<keyword evidence="1" id="KW-0732">Signal</keyword>
<evidence type="ECO:0000313" key="4">
    <source>
        <dbReference type="WBParaSite" id="ASIM_0001656201-mRNA-1"/>
    </source>
</evidence>
<name>A0A0M3K6H1_ANISI</name>
<organism evidence="4">
    <name type="scientific">Anisakis simplex</name>
    <name type="common">Herring worm</name>
    <dbReference type="NCBI Taxonomy" id="6269"/>
    <lineage>
        <taxon>Eukaryota</taxon>
        <taxon>Metazoa</taxon>
        <taxon>Ecdysozoa</taxon>
        <taxon>Nematoda</taxon>
        <taxon>Chromadorea</taxon>
        <taxon>Rhabditida</taxon>
        <taxon>Spirurina</taxon>
        <taxon>Ascaridomorpha</taxon>
        <taxon>Ascaridoidea</taxon>
        <taxon>Anisakidae</taxon>
        <taxon>Anisakis</taxon>
        <taxon>Anisakis simplex complex</taxon>
    </lineage>
</organism>
<sequence>MNSKILLLALIVGLHSVHAQLWYDPYAMMGYGSSGRSGRYRNRLMSERYNRFGMGMPNAYMSNFGYGGAAPPYFGGFPGGMPYSPHMPYAPF</sequence>
<feature type="signal peptide" evidence="1">
    <location>
        <begin position="1"/>
        <end position="19"/>
    </location>
</feature>
<dbReference type="WBParaSite" id="ASIM_0001656201-mRNA-1">
    <property type="protein sequence ID" value="ASIM_0001656201-mRNA-1"/>
    <property type="gene ID" value="ASIM_0001656201"/>
</dbReference>
<evidence type="ECO:0000313" key="3">
    <source>
        <dbReference type="Proteomes" id="UP000267096"/>
    </source>
</evidence>
<dbReference type="EMBL" id="UYRR01032704">
    <property type="protein sequence ID" value="VDK56546.1"/>
    <property type="molecule type" value="Genomic_DNA"/>
</dbReference>
<proteinExistence type="predicted"/>
<dbReference type="Proteomes" id="UP000267096">
    <property type="component" value="Unassembled WGS sequence"/>
</dbReference>
<gene>
    <name evidence="2" type="ORF">ASIM_LOCUS15969</name>
</gene>
<protein>
    <submittedName>
        <fullName evidence="2 4">Uncharacterized protein</fullName>
    </submittedName>
</protein>
<evidence type="ECO:0000256" key="1">
    <source>
        <dbReference type="SAM" id="SignalP"/>
    </source>
</evidence>
<dbReference type="AlphaFoldDB" id="A0A0M3K6H1"/>
<evidence type="ECO:0000313" key="2">
    <source>
        <dbReference type="EMBL" id="VDK56546.1"/>
    </source>
</evidence>
<feature type="chain" id="PRO_5043121296" evidence="1">
    <location>
        <begin position="20"/>
        <end position="92"/>
    </location>
</feature>
<accession>A0A0M3K6H1</accession>
<reference evidence="4" key="1">
    <citation type="submission" date="2017-02" db="UniProtKB">
        <authorList>
            <consortium name="WormBaseParasite"/>
        </authorList>
    </citation>
    <scope>IDENTIFICATION</scope>
</reference>
<reference evidence="2 3" key="2">
    <citation type="submission" date="2018-11" db="EMBL/GenBank/DDBJ databases">
        <authorList>
            <consortium name="Pathogen Informatics"/>
        </authorList>
    </citation>
    <scope>NUCLEOTIDE SEQUENCE [LARGE SCALE GENOMIC DNA]</scope>
</reference>
<keyword evidence="3" id="KW-1185">Reference proteome</keyword>